<dbReference type="AlphaFoldDB" id="A0A127P8N4"/>
<dbReference type="InterPro" id="IPR047656">
    <property type="entry name" value="IS481-like_transpos"/>
</dbReference>
<dbReference type="NCBIfam" id="NF033577">
    <property type="entry name" value="transpos_IS481"/>
    <property type="match status" value="1"/>
</dbReference>
<accession>A0A127P8N4</accession>
<reference evidence="2 3" key="1">
    <citation type="submission" date="2015-11" db="EMBL/GenBank/DDBJ databases">
        <title>Exploring the genomic traits of fungus-feeding bacterial genus Collimonas.</title>
        <authorList>
            <person name="Song C."/>
            <person name="Schmidt R."/>
            <person name="de Jager V."/>
            <person name="Krzyzanowska D."/>
            <person name="Jongedijk E."/>
            <person name="Cankar K."/>
            <person name="Beekwilder J."/>
            <person name="van Veen A."/>
            <person name="de Boer W."/>
            <person name="van Veen J.A."/>
            <person name="Garbeva P."/>
        </authorList>
    </citation>
    <scope>NUCLEOTIDE SEQUENCE [LARGE SCALE GENOMIC DNA]</scope>
    <source>
        <strain evidence="2 3">Ter6</strain>
    </source>
</reference>
<dbReference type="PANTHER" id="PTHR46889">
    <property type="entry name" value="TRANSPOSASE INSF FOR INSERTION SEQUENCE IS3B-RELATED"/>
    <property type="match status" value="1"/>
</dbReference>
<proteinExistence type="predicted"/>
<dbReference type="Pfam" id="PF13683">
    <property type="entry name" value="rve_3"/>
    <property type="match status" value="1"/>
</dbReference>
<dbReference type="Proteomes" id="UP000072421">
    <property type="component" value="Chromosome"/>
</dbReference>
<dbReference type="Gene3D" id="3.30.420.10">
    <property type="entry name" value="Ribonuclease H-like superfamily/Ribonuclease H"/>
    <property type="match status" value="1"/>
</dbReference>
<dbReference type="RefSeq" id="WP_061539179.1">
    <property type="nucleotide sequence ID" value="NZ_CP013232.1"/>
</dbReference>
<dbReference type="SUPFAM" id="SSF53098">
    <property type="entry name" value="Ribonuclease H-like"/>
    <property type="match status" value="1"/>
</dbReference>
<dbReference type="Pfam" id="PF13551">
    <property type="entry name" value="HTH_29"/>
    <property type="match status" value="1"/>
</dbReference>
<dbReference type="PROSITE" id="PS50994">
    <property type="entry name" value="INTEGRASE"/>
    <property type="match status" value="1"/>
</dbReference>
<dbReference type="InterPro" id="IPR012337">
    <property type="entry name" value="RNaseH-like_sf"/>
</dbReference>
<feature type="domain" description="Integrase catalytic" evidence="1">
    <location>
        <begin position="159"/>
        <end position="335"/>
    </location>
</feature>
<dbReference type="SUPFAM" id="SSF46689">
    <property type="entry name" value="Homeodomain-like"/>
    <property type="match status" value="1"/>
</dbReference>
<dbReference type="GO" id="GO:0015074">
    <property type="term" value="P:DNA integration"/>
    <property type="evidence" value="ECO:0007669"/>
    <property type="project" value="InterPro"/>
</dbReference>
<gene>
    <name evidence="2" type="ORF">CFter6_1313</name>
</gene>
<dbReference type="PANTHER" id="PTHR46889:SF4">
    <property type="entry name" value="TRANSPOSASE INSO FOR INSERTION SEQUENCE ELEMENT IS911B-RELATED"/>
    <property type="match status" value="1"/>
</dbReference>
<dbReference type="InterPro" id="IPR001584">
    <property type="entry name" value="Integrase_cat-core"/>
</dbReference>
<evidence type="ECO:0000313" key="2">
    <source>
        <dbReference type="EMBL" id="AMO94025.1"/>
    </source>
</evidence>
<dbReference type="PATRIC" id="fig|158899.10.peg.1325"/>
<dbReference type="EMBL" id="CP013232">
    <property type="protein sequence ID" value="AMO94025.1"/>
    <property type="molecule type" value="Genomic_DNA"/>
</dbReference>
<evidence type="ECO:0000313" key="3">
    <source>
        <dbReference type="Proteomes" id="UP000072421"/>
    </source>
</evidence>
<dbReference type="InterPro" id="IPR050900">
    <property type="entry name" value="Transposase_IS3/IS150/IS904"/>
</dbReference>
<dbReference type="GO" id="GO:0003676">
    <property type="term" value="F:nucleic acid binding"/>
    <property type="evidence" value="ECO:0007669"/>
    <property type="project" value="InterPro"/>
</dbReference>
<evidence type="ECO:0000259" key="1">
    <source>
        <dbReference type="PROSITE" id="PS50994"/>
    </source>
</evidence>
<dbReference type="OrthoDB" id="5392015at2"/>
<protein>
    <submittedName>
        <fullName evidence="2">Integrase core domain protein</fullName>
    </submittedName>
</protein>
<dbReference type="InterPro" id="IPR009057">
    <property type="entry name" value="Homeodomain-like_sf"/>
</dbReference>
<organism evidence="2">
    <name type="scientific">Collimonas fungivorans</name>
    <dbReference type="NCBI Taxonomy" id="158899"/>
    <lineage>
        <taxon>Bacteria</taxon>
        <taxon>Pseudomonadati</taxon>
        <taxon>Pseudomonadota</taxon>
        <taxon>Betaproteobacteria</taxon>
        <taxon>Burkholderiales</taxon>
        <taxon>Oxalobacteraceae</taxon>
        <taxon>Collimonas</taxon>
    </lineage>
</organism>
<sequence>MRSVPQNVIKHKVGLLNLAAELGNVSRACKVMGFSRDTFYRYQTAVETGGVDALIDANRRKPNLRNRVEEATEMAVAQFALEQPAFGQVRVSNELRKRGVFVSPSGVRSVWLRRDLESFKKRLSALERHVAETGEVLTEAQVVALEMKQEDDVAHGEIETAHPGYLGSQDTFYVGTIKGVGRIYQQTFVDTYSKWAAAKLYTTKTPITAADLLNDRVLPFLAEQEMGLIRVLTDRGTEYCGRPEAHDYQLYLALNDIEHTKTKVRHPQTNGICERFHKTILQEFYQVTFRRKIYRSIEELQSDLDDWLAYYNNDRTHQGKMCCGRTPIQTLIDGKEAWQDKITTLNN</sequence>
<name>A0A127P8N4_9BURK</name>
<dbReference type="InterPro" id="IPR036397">
    <property type="entry name" value="RNaseH_sf"/>
</dbReference>